<organism evidence="1 2">
    <name type="scientific">Phytophthora fragariaefolia</name>
    <dbReference type="NCBI Taxonomy" id="1490495"/>
    <lineage>
        <taxon>Eukaryota</taxon>
        <taxon>Sar</taxon>
        <taxon>Stramenopiles</taxon>
        <taxon>Oomycota</taxon>
        <taxon>Peronosporomycetes</taxon>
        <taxon>Peronosporales</taxon>
        <taxon>Peronosporaceae</taxon>
        <taxon>Phytophthora</taxon>
    </lineage>
</organism>
<dbReference type="Proteomes" id="UP001165121">
    <property type="component" value="Unassembled WGS sequence"/>
</dbReference>
<name>A0A9W7D908_9STRA</name>
<protein>
    <submittedName>
        <fullName evidence="1">Unnamed protein product</fullName>
    </submittedName>
</protein>
<gene>
    <name evidence="1" type="ORF">Pfra01_002511200</name>
</gene>
<evidence type="ECO:0000313" key="1">
    <source>
        <dbReference type="EMBL" id="GMF58460.1"/>
    </source>
</evidence>
<dbReference type="Gene3D" id="3.30.530.20">
    <property type="match status" value="1"/>
</dbReference>
<keyword evidence="2" id="KW-1185">Reference proteome</keyword>
<comment type="caution">
    <text evidence="1">The sequence shown here is derived from an EMBL/GenBank/DDBJ whole genome shotgun (WGS) entry which is preliminary data.</text>
</comment>
<dbReference type="PANTHER" id="PTHR13510:SF44">
    <property type="entry name" value="RABENOSYN-5"/>
    <property type="match status" value="1"/>
</dbReference>
<dbReference type="InterPro" id="IPR052727">
    <property type="entry name" value="Rab4/Rab5_effector"/>
</dbReference>
<dbReference type="EMBL" id="BSXT01004661">
    <property type="protein sequence ID" value="GMF58460.1"/>
    <property type="molecule type" value="Genomic_DNA"/>
</dbReference>
<dbReference type="PANTHER" id="PTHR13510">
    <property type="entry name" value="FYVE-FINGER-CONTAINING RAB5 EFFECTOR PROTEIN RABENOSYN-5-RELATED"/>
    <property type="match status" value="1"/>
</dbReference>
<dbReference type="AlphaFoldDB" id="A0A9W7D908"/>
<accession>A0A9W7D908</accession>
<dbReference type="InterPro" id="IPR023393">
    <property type="entry name" value="START-like_dom_sf"/>
</dbReference>
<reference evidence="1" key="1">
    <citation type="submission" date="2023-04" db="EMBL/GenBank/DDBJ databases">
        <title>Phytophthora fragariaefolia NBRC 109709.</title>
        <authorList>
            <person name="Ichikawa N."/>
            <person name="Sato H."/>
            <person name="Tonouchi N."/>
        </authorList>
    </citation>
    <scope>NUCLEOTIDE SEQUENCE</scope>
    <source>
        <strain evidence="1">NBRC 109709</strain>
    </source>
</reference>
<sequence length="392" mass="43828">MSPFPPISLSPADTDILKVVTETITTANFNRYQRFMEVDPSAWNLVKCNDQMKIYAERRWKRRHSSAQSVLADDAESDLQLMLCIGSASGTVDDVMAGIVDPSFKPSQNKTFANDLSGAISLATVQNPSPKDPCRSMSVKWLEQDVRRRSMGFIKNRDYVYVEATGVEYVPRMGQVGFHLMHSIDIPETRALPGRIRGKLSVCFFFRQDEADSVSIYATWIMNSMNDQARRVVVPHFAHMLLSSFTSTQDSKLKRLAQTLEKGYTGLNHFKLATPYSTCVTCSKRVWGVGKFARDNNDNTCELCLGYVCSTCKIDKKPKFFISRVDESKKDLTFCFACLSGAMTAGAPKLSFAESSSNNTGLIRRVCRSVRSLKSPGWSMRNTETSASFSST</sequence>
<proteinExistence type="predicted"/>
<evidence type="ECO:0000313" key="2">
    <source>
        <dbReference type="Proteomes" id="UP001165121"/>
    </source>
</evidence>
<dbReference type="OrthoDB" id="98562at2759"/>